<comment type="caution">
    <text evidence="4">The sequence shown here is derived from an EMBL/GenBank/DDBJ whole genome shotgun (WGS) entry which is preliminary data.</text>
</comment>
<dbReference type="InterPro" id="IPR036415">
    <property type="entry name" value="Lamin_tail_dom_sf"/>
</dbReference>
<feature type="domain" description="LTD" evidence="3">
    <location>
        <begin position="22"/>
        <end position="151"/>
    </location>
</feature>
<dbReference type="PROSITE" id="PS51841">
    <property type="entry name" value="LTD"/>
    <property type="match status" value="1"/>
</dbReference>
<dbReference type="SUPFAM" id="SSF74853">
    <property type="entry name" value="Lamin A/C globular tail domain"/>
    <property type="match status" value="1"/>
</dbReference>
<dbReference type="Proteomes" id="UP000660265">
    <property type="component" value="Unassembled WGS sequence"/>
</dbReference>
<protein>
    <recommendedName>
        <fullName evidence="3">LTD domain-containing protein</fullName>
    </recommendedName>
</protein>
<sequence>MSTSVSVRRTAALVLAAGALVGAAALPVSADGGHRAPRNNVVLGEIQYDSPGRDTRSNHSLNGEWVEVANKGRSRVNLDGWTLSNSDGNRYRFDNLRLGARSTVRVHTGHGRVTRTDVYQDRRTHMWSNRSDTATLRNDRGRTVDSESWGRGNRH</sequence>
<feature type="chain" id="PRO_5045749865" description="LTD domain-containing protein" evidence="2">
    <location>
        <begin position="31"/>
        <end position="155"/>
    </location>
</feature>
<dbReference type="Pfam" id="PF00932">
    <property type="entry name" value="LTD"/>
    <property type="match status" value="1"/>
</dbReference>
<evidence type="ECO:0000256" key="2">
    <source>
        <dbReference type="SAM" id="SignalP"/>
    </source>
</evidence>
<gene>
    <name evidence="4" type="ORF">GCM10011583_62100</name>
</gene>
<feature type="signal peptide" evidence="2">
    <location>
        <begin position="1"/>
        <end position="30"/>
    </location>
</feature>
<accession>A0ABQ2ETK6</accession>
<keyword evidence="2" id="KW-0732">Signal</keyword>
<reference evidence="5" key="1">
    <citation type="journal article" date="2019" name="Int. J. Syst. Evol. Microbiol.">
        <title>The Global Catalogue of Microorganisms (GCM) 10K type strain sequencing project: providing services to taxonomists for standard genome sequencing and annotation.</title>
        <authorList>
            <consortium name="The Broad Institute Genomics Platform"/>
            <consortium name="The Broad Institute Genome Sequencing Center for Infectious Disease"/>
            <person name="Wu L."/>
            <person name="Ma J."/>
        </authorList>
    </citation>
    <scope>NUCLEOTIDE SEQUENCE [LARGE SCALE GENOMIC DNA]</scope>
    <source>
        <strain evidence="5">CGMCC 4.7275</strain>
    </source>
</reference>
<organism evidence="4 5">
    <name type="scientific">Streptomyces camponoticapitis</name>
    <dbReference type="NCBI Taxonomy" id="1616125"/>
    <lineage>
        <taxon>Bacteria</taxon>
        <taxon>Bacillati</taxon>
        <taxon>Actinomycetota</taxon>
        <taxon>Actinomycetes</taxon>
        <taxon>Kitasatosporales</taxon>
        <taxon>Streptomycetaceae</taxon>
        <taxon>Streptomyces</taxon>
    </lineage>
</organism>
<evidence type="ECO:0000313" key="4">
    <source>
        <dbReference type="EMBL" id="GGK21690.1"/>
    </source>
</evidence>
<dbReference type="RefSeq" id="WP_189110901.1">
    <property type="nucleotide sequence ID" value="NZ_BMMV01000026.1"/>
</dbReference>
<evidence type="ECO:0000256" key="1">
    <source>
        <dbReference type="SAM" id="MobiDB-lite"/>
    </source>
</evidence>
<dbReference type="EMBL" id="BMMV01000026">
    <property type="protein sequence ID" value="GGK21690.1"/>
    <property type="molecule type" value="Genomic_DNA"/>
</dbReference>
<dbReference type="Gene3D" id="2.60.40.1260">
    <property type="entry name" value="Lamin Tail domain"/>
    <property type="match status" value="1"/>
</dbReference>
<feature type="region of interest" description="Disordered" evidence="1">
    <location>
        <begin position="131"/>
        <end position="155"/>
    </location>
</feature>
<proteinExistence type="predicted"/>
<name>A0ABQ2ETK6_9ACTN</name>
<evidence type="ECO:0000313" key="5">
    <source>
        <dbReference type="Proteomes" id="UP000660265"/>
    </source>
</evidence>
<dbReference type="InterPro" id="IPR001322">
    <property type="entry name" value="Lamin_tail_dom"/>
</dbReference>
<keyword evidence="5" id="KW-1185">Reference proteome</keyword>
<evidence type="ECO:0000259" key="3">
    <source>
        <dbReference type="PROSITE" id="PS51841"/>
    </source>
</evidence>